<proteinExistence type="predicted"/>
<feature type="domain" description="Alcohol dehydrogenase-like C-terminal" evidence="1">
    <location>
        <begin position="8"/>
        <end position="116"/>
    </location>
</feature>
<dbReference type="InterPro" id="IPR013149">
    <property type="entry name" value="ADH-like_C"/>
</dbReference>
<dbReference type="SUPFAM" id="SSF51735">
    <property type="entry name" value="NAD(P)-binding Rossmann-fold domains"/>
    <property type="match status" value="1"/>
</dbReference>
<evidence type="ECO:0000313" key="3">
    <source>
        <dbReference type="Proteomes" id="UP000029380"/>
    </source>
</evidence>
<dbReference type="PANTHER" id="PTHR43205:SF7">
    <property type="entry name" value="PROSTAGLANDIN REDUCTASE 1"/>
    <property type="match status" value="1"/>
</dbReference>
<evidence type="ECO:0000313" key="2">
    <source>
        <dbReference type="EMBL" id="KFN92098.1"/>
    </source>
</evidence>
<protein>
    <submittedName>
        <fullName evidence="2">Putative oxidoreductase</fullName>
        <ecNumber evidence="2">1.-.-.-</ecNumber>
    </submittedName>
</protein>
<dbReference type="InterPro" id="IPR045010">
    <property type="entry name" value="MDR_fam"/>
</dbReference>
<dbReference type="AlphaFoldDB" id="A0A091CDH6"/>
<evidence type="ECO:0000259" key="1">
    <source>
        <dbReference type="Pfam" id="PF00107"/>
    </source>
</evidence>
<dbReference type="CDD" id="cd05288">
    <property type="entry name" value="PGDH"/>
    <property type="match status" value="1"/>
</dbReference>
<dbReference type="PATRIC" id="fig|1302649.3.peg.1083"/>
<dbReference type="PANTHER" id="PTHR43205">
    <property type="entry name" value="PROSTAGLANDIN REDUCTASE"/>
    <property type="match status" value="1"/>
</dbReference>
<organism evidence="2 3">
    <name type="scientific">Tetragenococcus muriaticus PMC-11-5</name>
    <dbReference type="NCBI Taxonomy" id="1302649"/>
    <lineage>
        <taxon>Bacteria</taxon>
        <taxon>Bacillati</taxon>
        <taxon>Bacillota</taxon>
        <taxon>Bacilli</taxon>
        <taxon>Lactobacillales</taxon>
        <taxon>Enterococcaceae</taxon>
        <taxon>Tetragenococcus</taxon>
    </lineage>
</organism>
<dbReference type="GO" id="GO:0016628">
    <property type="term" value="F:oxidoreductase activity, acting on the CH-CH group of donors, NAD or NADP as acceptor"/>
    <property type="evidence" value="ECO:0007669"/>
    <property type="project" value="InterPro"/>
</dbReference>
<gene>
    <name evidence="2" type="ORF">TMUPMC115_1082</name>
</gene>
<name>A0A091CDH6_9ENTE</name>
<sequence>MGQRKNAKYITETLGYDAAVEYKKGNVSEQLKETCPDGIDVYYENVGGEISEAVWPLLNVFARIPVCGAISSYNLKEGEQDIGIRVQRFLINSRAKMQGLLVADFADSFDEAYDALENAVANGELKFEETIYDGFHKTPDAFLGLFSGENIGKQIVKVAEKE</sequence>
<accession>A0A091CDH6</accession>
<dbReference type="Gene3D" id="3.40.50.720">
    <property type="entry name" value="NAD(P)-binding Rossmann-like Domain"/>
    <property type="match status" value="1"/>
</dbReference>
<reference evidence="2 3" key="1">
    <citation type="submission" date="2014-08" db="EMBL/GenBank/DDBJ databases">
        <title>Genome sequence of Tetragenococcus muriaticus.</title>
        <authorList>
            <person name="Chuea-nongthon C."/>
            <person name="Rodtong S."/>
            <person name="Yongsawatdigul J."/>
            <person name="Steele J.L."/>
            <person name="Liu X.-y."/>
            <person name="Speers J."/>
            <person name="Glasner J.D."/>
            <person name="Neeno-Eckwall E.C."/>
        </authorList>
    </citation>
    <scope>NUCLEOTIDE SEQUENCE [LARGE SCALE GENOMIC DNA]</scope>
    <source>
        <strain evidence="2 3">PMC-11-5</strain>
    </source>
</reference>
<dbReference type="EC" id="1.-.-.-" evidence="2"/>
<dbReference type="EMBL" id="JPVU01000108">
    <property type="protein sequence ID" value="KFN92098.1"/>
    <property type="molecule type" value="Genomic_DNA"/>
</dbReference>
<dbReference type="Proteomes" id="UP000029380">
    <property type="component" value="Unassembled WGS sequence"/>
</dbReference>
<dbReference type="SUPFAM" id="SSF50129">
    <property type="entry name" value="GroES-like"/>
    <property type="match status" value="1"/>
</dbReference>
<dbReference type="InterPro" id="IPR036291">
    <property type="entry name" value="NAD(P)-bd_dom_sf"/>
</dbReference>
<dbReference type="InterPro" id="IPR011032">
    <property type="entry name" value="GroES-like_sf"/>
</dbReference>
<keyword evidence="2" id="KW-0560">Oxidoreductase</keyword>
<comment type="caution">
    <text evidence="2">The sequence shown here is derived from an EMBL/GenBank/DDBJ whole genome shotgun (WGS) entry which is preliminary data.</text>
</comment>
<dbReference type="RefSeq" id="WP_231557689.1">
    <property type="nucleotide sequence ID" value="NZ_JPVU01000108.1"/>
</dbReference>
<dbReference type="Gene3D" id="3.90.180.10">
    <property type="entry name" value="Medium-chain alcohol dehydrogenases, catalytic domain"/>
    <property type="match status" value="1"/>
</dbReference>
<dbReference type="Pfam" id="PF00107">
    <property type="entry name" value="ADH_zinc_N"/>
    <property type="match status" value="1"/>
</dbReference>